<dbReference type="GO" id="GO:0006869">
    <property type="term" value="P:lipid transport"/>
    <property type="evidence" value="ECO:0007669"/>
    <property type="project" value="UniProtKB-KW"/>
</dbReference>
<dbReference type="GO" id="GO:0061709">
    <property type="term" value="P:reticulophagy"/>
    <property type="evidence" value="ECO:0007669"/>
    <property type="project" value="TreeGrafter"/>
</dbReference>
<evidence type="ECO:0000256" key="5">
    <source>
        <dbReference type="ARBA" id="ARBA00022448"/>
    </source>
</evidence>
<dbReference type="GO" id="GO:0032266">
    <property type="term" value="F:phosphatidylinositol-3-phosphate binding"/>
    <property type="evidence" value="ECO:0007669"/>
    <property type="project" value="TreeGrafter"/>
</dbReference>
<feature type="region of interest" description="Disordered" evidence="12">
    <location>
        <begin position="1362"/>
        <end position="1400"/>
    </location>
</feature>
<feature type="compositionally biased region" description="Basic and acidic residues" evidence="12">
    <location>
        <begin position="366"/>
        <end position="376"/>
    </location>
</feature>
<protein>
    <recommendedName>
        <fullName evidence="4">Autophagy-related protein 2</fullName>
    </recommendedName>
</protein>
<evidence type="ECO:0000256" key="12">
    <source>
        <dbReference type="SAM" id="MobiDB-lite"/>
    </source>
</evidence>
<evidence type="ECO:0000313" key="14">
    <source>
        <dbReference type="Proteomes" id="UP000002009"/>
    </source>
</evidence>
<feature type="compositionally biased region" description="Basic and acidic residues" evidence="12">
    <location>
        <begin position="1362"/>
        <end position="1371"/>
    </location>
</feature>
<keyword evidence="5" id="KW-0813">Transport</keyword>
<dbReference type="GO" id="GO:0034045">
    <property type="term" value="C:phagophore assembly site membrane"/>
    <property type="evidence" value="ECO:0007669"/>
    <property type="project" value="UniProtKB-SubCell"/>
</dbReference>
<feature type="compositionally biased region" description="Acidic residues" evidence="12">
    <location>
        <begin position="574"/>
        <end position="587"/>
    </location>
</feature>
<dbReference type="GO" id="GO:0061908">
    <property type="term" value="C:phagophore"/>
    <property type="evidence" value="ECO:0007669"/>
    <property type="project" value="TreeGrafter"/>
</dbReference>
<dbReference type="OMA" id="ESMDVQW"/>
<dbReference type="GO" id="GO:0061723">
    <property type="term" value="P:glycophagy"/>
    <property type="evidence" value="ECO:0007669"/>
    <property type="project" value="TreeGrafter"/>
</dbReference>
<gene>
    <name evidence="13" type="ORF">MICPUN_62572</name>
</gene>
<organism evidence="13 14">
    <name type="scientific">Micromonas commoda (strain RCC299 / NOUM17 / CCMP2709)</name>
    <name type="common">Picoplanktonic green alga</name>
    <dbReference type="NCBI Taxonomy" id="296587"/>
    <lineage>
        <taxon>Eukaryota</taxon>
        <taxon>Viridiplantae</taxon>
        <taxon>Chlorophyta</taxon>
        <taxon>Mamiellophyceae</taxon>
        <taxon>Mamiellales</taxon>
        <taxon>Mamiellaceae</taxon>
        <taxon>Micromonas</taxon>
    </lineage>
</organism>
<dbReference type="PANTHER" id="PTHR13190">
    <property type="entry name" value="AUTOPHAGY-RELATED 2, ISOFORM A"/>
    <property type="match status" value="1"/>
</dbReference>
<evidence type="ECO:0000256" key="11">
    <source>
        <dbReference type="ARBA" id="ARBA00024615"/>
    </source>
</evidence>
<feature type="region of interest" description="Disordered" evidence="12">
    <location>
        <begin position="1460"/>
        <end position="1513"/>
    </location>
</feature>
<comment type="catalytic activity">
    <reaction evidence="11">
        <text>a 1,2-diacyl-sn-glycero-3-phosphoethanolamine(in) = a 1,2-diacyl-sn-glycero-3-phosphoethanolamine(out)</text>
        <dbReference type="Rhea" id="RHEA:38895"/>
        <dbReference type="ChEBI" id="CHEBI:64612"/>
    </reaction>
</comment>
<dbReference type="GO" id="GO:0000045">
    <property type="term" value="P:autophagosome assembly"/>
    <property type="evidence" value="ECO:0007669"/>
    <property type="project" value="TreeGrafter"/>
</dbReference>
<keyword evidence="14" id="KW-1185">Reference proteome</keyword>
<feature type="compositionally biased region" description="Basic and acidic residues" evidence="12">
    <location>
        <begin position="764"/>
        <end position="777"/>
    </location>
</feature>
<dbReference type="RefSeq" id="XP_002504952.1">
    <property type="nucleotide sequence ID" value="XM_002504906.1"/>
</dbReference>
<dbReference type="Pfam" id="PF13329">
    <property type="entry name" value="ATG2_CAD"/>
    <property type="match status" value="2"/>
</dbReference>
<evidence type="ECO:0000256" key="9">
    <source>
        <dbReference type="ARBA" id="ARBA00023136"/>
    </source>
</evidence>
<feature type="compositionally biased region" description="Low complexity" evidence="12">
    <location>
        <begin position="127"/>
        <end position="140"/>
    </location>
</feature>
<dbReference type="Proteomes" id="UP000002009">
    <property type="component" value="Chromosome 11"/>
</dbReference>
<evidence type="ECO:0000256" key="6">
    <source>
        <dbReference type="ARBA" id="ARBA00022824"/>
    </source>
</evidence>
<feature type="region of interest" description="Disordered" evidence="12">
    <location>
        <begin position="1268"/>
        <end position="1297"/>
    </location>
</feature>
<comment type="subcellular location">
    <subcellularLocation>
        <location evidence="1">Endoplasmic reticulum membrane</location>
        <topology evidence="1">Peripheral membrane protein</topology>
    </subcellularLocation>
    <subcellularLocation>
        <location evidence="2">Preautophagosomal structure membrane</location>
        <topology evidence="2">Peripheral membrane protein</topology>
    </subcellularLocation>
</comment>
<accession>C1EEC2</accession>
<dbReference type="FunCoup" id="C1EEC2">
    <property type="interactions" value="1002"/>
</dbReference>
<feature type="compositionally biased region" description="Basic and acidic residues" evidence="12">
    <location>
        <begin position="693"/>
        <end position="710"/>
    </location>
</feature>
<feature type="compositionally biased region" description="Basic residues" evidence="12">
    <location>
        <begin position="112"/>
        <end position="123"/>
    </location>
</feature>
<dbReference type="GO" id="GO:0043495">
    <property type="term" value="F:protein-membrane adaptor activity"/>
    <property type="evidence" value="ECO:0007669"/>
    <property type="project" value="TreeGrafter"/>
</dbReference>
<evidence type="ECO:0000256" key="2">
    <source>
        <dbReference type="ARBA" id="ARBA00004623"/>
    </source>
</evidence>
<evidence type="ECO:0000256" key="10">
    <source>
        <dbReference type="ARBA" id="ARBA00024479"/>
    </source>
</evidence>
<dbReference type="STRING" id="296587.C1EEC2"/>
<evidence type="ECO:0000256" key="7">
    <source>
        <dbReference type="ARBA" id="ARBA00023006"/>
    </source>
</evidence>
<comment type="catalytic activity">
    <reaction evidence="10">
        <text>a 1,2-diacyl-sn-glycero-3-phospho-L-serine(in) = a 1,2-diacyl-sn-glycero-3-phospho-L-serine(out)</text>
        <dbReference type="Rhea" id="RHEA:38663"/>
        <dbReference type="ChEBI" id="CHEBI:57262"/>
    </reaction>
</comment>
<keyword evidence="7" id="KW-0072">Autophagy</keyword>
<sequence length="2008" mass="210269">MLKETYSWALRRVFRFALRRALGRALKNDLDVNQLDVALGAGTLELRDLVLDCEYLTRQLGHESLRVDEGRVGWVRATIPWNALGTKSCVVEVGDVDLVLAPREDPIAPRPGARRKRRGRTGRRGADATGDATGSNGGSSPRTGIIDDGVQLISKALENVLKGLRARAVDVTVRVDARSARGRAAEPGAPSPSILARFRELDFSDDGADGEGAATTREKVVSVEGLEVDVVEDAVRGEGTKWRRCVGGGGGAGVDCVAAAKWSWRSEDAAASFAAPDAIAASLTLSRAWVEASPARLEAVARVAAAFQPPGVEEDEPVANDVDDDDEFVSPESSFLADICDDADSSEEEGIDQVRQGMRVRMSQYLDRRATERDGRDSDEDDDEVSTELTLTIACPGVTATAVYDDDDVDDDSEERETFPTTEHTCVDLIGIDATVSSGSEGVSFGLRVDELDAREYLRRPTVAASALGWLPNGVHDPFEPSRRGGLHRAPLISLSPTHACHDGDGIGAATFAYKSPGRGGGSEPRFLSAALAPALIWIDAGLFERTAALGQALDRAHDERSGRQRRRGGDGSSSDDDDDDDDDDDGSAVGGGWRIAVNAALARVVACAPSFDGDGSHRHRCVALDIVHDSAPDAAPAFVALVPSPDDDAADGTTFEFADVVRAAFYAPPATERDRTDADDGPPVRPLLELESPSHEARREGDSDSDADTRRVAVAIRVKGGGGGLALGESRGLDAGTTCLDVYRAVKARADLAVSNPDSDSDPNPRTHPREDGIESDDVVRVVEQVAAELLRAILDQIEIDVTSPRIGLAASPESIARASEAFNAFAALPRGHPLSCAPPAPGTPIIPVAFRASAGEVVAEVWTDGDPCWEAGTRRGDGAAAMETSMHGTMHGAASAMFQSAMSFLRESTRGGERESMDVQWGESMDVQWESTDGSVPPARVAVDDRRRRDIRGATVSLANARVFSATAMCGDPGANLLTVNAEGFDLTRGVPSDPRVGPVLTARDHDALEGEPGLTVVHAAAPGVGGAAYASVSGAVAKIARGRGVDSGLEGVLEDLRVAAADVVAAAASKDDPGDEETLPYHASLDVRESAVVLVGVVGGDGEDATLDGGGATLDPKPKPLTLNHGVVRLDVLRVAVIPGESTGVEGVGSESPSHPASRGSHLKHRALVEGIAVHVARPRAIASSPEGYADDADLNLVGLPGFPCTSDALVAANVVRVARETSVLAEGRTGGGCAAIVALNATNLRCDFHGDSLNATLDLFDAMTSAGPTVEPPREDDDEEREPSSFDASPRRREFDNAPAAAAALSQPSVRVAAGRAVLDAVDEDAFVIERGDGCSGRAKSPRLGGVIEDYASISKGADGKVRERAAAQRLRSSRHTPSKSPPPPLTIAESPSSPTPAFAKSYAEAVCKSIRYVSPETAATEAMRAMRLSQSQSTLAMGRSGTMMGSYMASSHLAHAGSVGLPPRPPRSPKPTGAPKATSRLRSNGTESSSTEPLNATRPPPRGGSAEHRAVWFDGGAGVAVIDDHVSIPSTCPSREVPGSTPFLPQLPRDGSTPTSSITALVSSVEVNARSGSRWSPAHSAVSDVECAGARFVAKGAALRCDELAAGPVAWRAAASIADAACVDLTPPPRCRWPKILAHDANVPRETDSAMFRLDVSAVRMDPAGAGSGATELRLKVALLPVHLRLDQHALRFFQSFASRGERVKDADDDSDDEAIVDADPVTDATAAFFQLAEIRVPSVRLDYVPRDVDVAALRAGNLGEALNLVPFGGVVVRLQPVTARGVCGWSKLSELAVRSWLEHVASTQAHKFASGLAPIRSVCNVGTATKALVTTPLEFRRAGRRGGAWRGAAHGAAEFVKAVSREALGLGVTVAAATNAVIGGVEDAVIPRRAPREEMPEPNNLREGVRQAAATLGRGLKKAAAAVKDGPVRVRRLGGDGTAVMASAVRSAPTAAVAPVAAAAEAVHRTLLGARNQFESSVDGTRRVTFDFSGERDGDLLDGEEF</sequence>
<dbReference type="eggNOG" id="KOG2993">
    <property type="taxonomic scope" value="Eukaryota"/>
</dbReference>
<dbReference type="OrthoDB" id="547588at2759"/>
<dbReference type="InParanoid" id="C1EEC2"/>
<dbReference type="InterPro" id="IPR026849">
    <property type="entry name" value="ATG2"/>
</dbReference>
<comment type="similarity">
    <text evidence="3">Belongs to the ATG2 family.</text>
</comment>
<feature type="region of interest" description="Disordered" evidence="12">
    <location>
        <begin position="1535"/>
        <end position="1561"/>
    </location>
</feature>
<evidence type="ECO:0000256" key="1">
    <source>
        <dbReference type="ARBA" id="ARBA00004406"/>
    </source>
</evidence>
<dbReference type="KEGG" id="mis:MICPUN_62572"/>
<keyword evidence="6" id="KW-0256">Endoplasmic reticulum</keyword>
<feature type="region of interest" description="Disordered" evidence="12">
    <location>
        <begin position="104"/>
        <end position="144"/>
    </location>
</feature>
<dbReference type="GO" id="GO:0034727">
    <property type="term" value="P:piecemeal microautophagy of the nucleus"/>
    <property type="evidence" value="ECO:0007669"/>
    <property type="project" value="TreeGrafter"/>
</dbReference>
<dbReference type="GO" id="GO:0005789">
    <property type="term" value="C:endoplasmic reticulum membrane"/>
    <property type="evidence" value="ECO:0007669"/>
    <property type="project" value="UniProtKB-SubCell"/>
</dbReference>
<keyword evidence="8" id="KW-0445">Lipid transport</keyword>
<feature type="region of interest" description="Disordered" evidence="12">
    <location>
        <begin position="555"/>
        <end position="590"/>
    </location>
</feature>
<dbReference type="EMBL" id="CP001330">
    <property type="protein sequence ID" value="ACO66210.1"/>
    <property type="molecule type" value="Genomic_DNA"/>
</dbReference>
<reference evidence="13 14" key="1">
    <citation type="journal article" date="2009" name="Science">
        <title>Green evolution and dynamic adaptations revealed by genomes of the marine picoeukaryotes Micromonas.</title>
        <authorList>
            <person name="Worden A.Z."/>
            <person name="Lee J.H."/>
            <person name="Mock T."/>
            <person name="Rouze P."/>
            <person name="Simmons M.P."/>
            <person name="Aerts A.L."/>
            <person name="Allen A.E."/>
            <person name="Cuvelier M.L."/>
            <person name="Derelle E."/>
            <person name="Everett M.V."/>
            <person name="Foulon E."/>
            <person name="Grimwood J."/>
            <person name="Gundlach H."/>
            <person name="Henrissat B."/>
            <person name="Napoli C."/>
            <person name="McDonald S.M."/>
            <person name="Parker M.S."/>
            <person name="Rombauts S."/>
            <person name="Salamov A."/>
            <person name="Von Dassow P."/>
            <person name="Badger J.H."/>
            <person name="Coutinho P.M."/>
            <person name="Demir E."/>
            <person name="Dubchak I."/>
            <person name="Gentemann C."/>
            <person name="Eikrem W."/>
            <person name="Gready J.E."/>
            <person name="John U."/>
            <person name="Lanier W."/>
            <person name="Lindquist E.A."/>
            <person name="Lucas S."/>
            <person name="Mayer K.F."/>
            <person name="Moreau H."/>
            <person name="Not F."/>
            <person name="Otillar R."/>
            <person name="Panaud O."/>
            <person name="Pangilinan J."/>
            <person name="Paulsen I."/>
            <person name="Piegu B."/>
            <person name="Poliakov A."/>
            <person name="Robbens S."/>
            <person name="Schmutz J."/>
            <person name="Toulza E."/>
            <person name="Wyss T."/>
            <person name="Zelensky A."/>
            <person name="Zhou K."/>
            <person name="Armbrust E.V."/>
            <person name="Bhattacharya D."/>
            <person name="Goodenough U.W."/>
            <person name="Van de Peer Y."/>
            <person name="Grigoriev I.V."/>
        </authorList>
    </citation>
    <scope>NUCLEOTIDE SEQUENCE [LARGE SCALE GENOMIC DNA]</scope>
    <source>
        <strain evidence="14">RCC299 / NOUM17</strain>
    </source>
</reference>
<keyword evidence="9" id="KW-0472">Membrane</keyword>
<feature type="compositionally biased region" description="Polar residues" evidence="12">
    <location>
        <begin position="1485"/>
        <end position="1499"/>
    </location>
</feature>
<evidence type="ECO:0000256" key="4">
    <source>
        <dbReference type="ARBA" id="ARBA00018070"/>
    </source>
</evidence>
<dbReference type="GeneID" id="8247674"/>
<proteinExistence type="inferred from homology"/>
<dbReference type="PANTHER" id="PTHR13190:SF1">
    <property type="entry name" value="AUTOPHAGY-RELATED 2, ISOFORM A"/>
    <property type="match status" value="1"/>
</dbReference>
<feature type="region of interest" description="Disordered" evidence="12">
    <location>
        <begin position="365"/>
        <end position="384"/>
    </location>
</feature>
<feature type="region of interest" description="Disordered" evidence="12">
    <location>
        <begin position="669"/>
        <end position="710"/>
    </location>
</feature>
<feature type="region of interest" description="Disordered" evidence="12">
    <location>
        <begin position="754"/>
        <end position="777"/>
    </location>
</feature>
<dbReference type="GO" id="GO:0000422">
    <property type="term" value="P:autophagy of mitochondrion"/>
    <property type="evidence" value="ECO:0007669"/>
    <property type="project" value="TreeGrafter"/>
</dbReference>
<evidence type="ECO:0000313" key="13">
    <source>
        <dbReference type="EMBL" id="ACO66210.1"/>
    </source>
</evidence>
<evidence type="ECO:0000256" key="8">
    <source>
        <dbReference type="ARBA" id="ARBA00023055"/>
    </source>
</evidence>
<evidence type="ECO:0000256" key="3">
    <source>
        <dbReference type="ARBA" id="ARBA00009714"/>
    </source>
</evidence>
<name>C1EEC2_MICCC</name>